<evidence type="ECO:0000313" key="2">
    <source>
        <dbReference type="Proteomes" id="UP000193944"/>
    </source>
</evidence>
<gene>
    <name evidence="1" type="ORF">BCR32DRAFT_272407</name>
</gene>
<dbReference type="EMBL" id="MCFG01000413">
    <property type="protein sequence ID" value="ORX69849.1"/>
    <property type="molecule type" value="Genomic_DNA"/>
</dbReference>
<dbReference type="OrthoDB" id="10514533at2759"/>
<keyword evidence="2" id="KW-1185">Reference proteome</keyword>
<proteinExistence type="predicted"/>
<reference evidence="1 2" key="1">
    <citation type="submission" date="2016-08" db="EMBL/GenBank/DDBJ databases">
        <title>A Parts List for Fungal Cellulosomes Revealed by Comparative Genomics.</title>
        <authorList>
            <consortium name="DOE Joint Genome Institute"/>
            <person name="Haitjema C.H."/>
            <person name="Gilmore S.P."/>
            <person name="Henske J.K."/>
            <person name="Solomon K.V."/>
            <person name="De Groot R."/>
            <person name="Kuo A."/>
            <person name="Mondo S.J."/>
            <person name="Salamov A.A."/>
            <person name="Labutti K."/>
            <person name="Zhao Z."/>
            <person name="Chiniquy J."/>
            <person name="Barry K."/>
            <person name="Brewer H.M."/>
            <person name="Purvine S.O."/>
            <person name="Wright A.T."/>
            <person name="Boxma B."/>
            <person name="Van Alen T."/>
            <person name="Hackstein J.H."/>
            <person name="Baker S.E."/>
            <person name="Grigoriev I.V."/>
            <person name="O'Malley M.A."/>
        </authorList>
    </citation>
    <scope>NUCLEOTIDE SEQUENCE [LARGE SCALE GENOMIC DNA]</scope>
    <source>
        <strain evidence="1 2">S4</strain>
    </source>
</reference>
<name>A0A1Y1W8K2_9FUNG</name>
<organism evidence="1 2">
    <name type="scientific">Anaeromyces robustus</name>
    <dbReference type="NCBI Taxonomy" id="1754192"/>
    <lineage>
        <taxon>Eukaryota</taxon>
        <taxon>Fungi</taxon>
        <taxon>Fungi incertae sedis</taxon>
        <taxon>Chytridiomycota</taxon>
        <taxon>Chytridiomycota incertae sedis</taxon>
        <taxon>Neocallimastigomycetes</taxon>
        <taxon>Neocallimastigales</taxon>
        <taxon>Neocallimastigaceae</taxon>
        <taxon>Anaeromyces</taxon>
    </lineage>
</organism>
<reference evidence="1 2" key="2">
    <citation type="submission" date="2016-08" db="EMBL/GenBank/DDBJ databases">
        <title>Pervasive Adenine N6-methylation of Active Genes in Fungi.</title>
        <authorList>
            <consortium name="DOE Joint Genome Institute"/>
            <person name="Mondo S.J."/>
            <person name="Dannebaum R.O."/>
            <person name="Kuo R.C."/>
            <person name="Labutti K."/>
            <person name="Haridas S."/>
            <person name="Kuo A."/>
            <person name="Salamov A."/>
            <person name="Ahrendt S.R."/>
            <person name="Lipzen A."/>
            <person name="Sullivan W."/>
            <person name="Andreopoulos W.B."/>
            <person name="Clum A."/>
            <person name="Lindquist E."/>
            <person name="Daum C."/>
            <person name="Ramamoorthy G.K."/>
            <person name="Gryganskyi A."/>
            <person name="Culley D."/>
            <person name="Magnuson J.K."/>
            <person name="James T.Y."/>
            <person name="O'Malley M.A."/>
            <person name="Stajich J.E."/>
            <person name="Spatafora J.W."/>
            <person name="Visel A."/>
            <person name="Grigoriev I.V."/>
        </authorList>
    </citation>
    <scope>NUCLEOTIDE SEQUENCE [LARGE SCALE GENOMIC DNA]</scope>
    <source>
        <strain evidence="1 2">S4</strain>
    </source>
</reference>
<protein>
    <submittedName>
        <fullName evidence="1">Uncharacterized protein</fullName>
    </submittedName>
</protein>
<dbReference type="AlphaFoldDB" id="A0A1Y1W8K2"/>
<dbReference type="Proteomes" id="UP000193944">
    <property type="component" value="Unassembled WGS sequence"/>
</dbReference>
<accession>A0A1Y1W8K2</accession>
<sequence>MNIDTNIYLNSTPEKYSILNKNDIDNVDNYLNIKRIESEYENVNSNEHMIKINYLEESINHSTSNSKEENDKKSIISNCNISDNKVVKLSNGIENNDQEVKIFDNEYEKMDESTEQTNIDKIEGKINNNNKSITNKSDDNLRIGSMINESKSLASETIENDENQNVKIKSYTDIDLLINKYKEKFDAKKKIHEIRSIENRQSFFEDGRKVVEDSNIRIKNYQIGKDDVNKRLNVYKPKRRMSTVKLTTIYDKNDNIINITEDNYVKTKTEEIFGKQLCYTNNENYEYEFLSNQYNSTDIINKKLTTIEEQNDMENKSHANLANIKNMKTSDKDRFIEKELNNKKLKNINELLIEEYYDEYKTEKDRMLNESDSIDEDNSILCDSKQNGIYI</sequence>
<comment type="caution">
    <text evidence="1">The sequence shown here is derived from an EMBL/GenBank/DDBJ whole genome shotgun (WGS) entry which is preliminary data.</text>
</comment>
<evidence type="ECO:0000313" key="1">
    <source>
        <dbReference type="EMBL" id="ORX69849.1"/>
    </source>
</evidence>